<evidence type="ECO:0000256" key="1">
    <source>
        <dbReference type="ARBA" id="ARBA00000085"/>
    </source>
</evidence>
<evidence type="ECO:0000256" key="13">
    <source>
        <dbReference type="ARBA" id="ARBA00023136"/>
    </source>
</evidence>
<feature type="transmembrane region" description="Helical" evidence="14">
    <location>
        <begin position="12"/>
        <end position="33"/>
    </location>
</feature>
<organism evidence="16 17">
    <name type="scientific">Jannaschia helgolandensis</name>
    <dbReference type="NCBI Taxonomy" id="188906"/>
    <lineage>
        <taxon>Bacteria</taxon>
        <taxon>Pseudomonadati</taxon>
        <taxon>Pseudomonadota</taxon>
        <taxon>Alphaproteobacteria</taxon>
        <taxon>Rhodobacterales</taxon>
        <taxon>Roseobacteraceae</taxon>
        <taxon>Jannaschia</taxon>
    </lineage>
</organism>
<dbReference type="InterPro" id="IPR003594">
    <property type="entry name" value="HATPase_dom"/>
</dbReference>
<keyword evidence="5" id="KW-0597">Phosphoprotein</keyword>
<dbReference type="Pfam" id="PF02518">
    <property type="entry name" value="HATPase_c"/>
    <property type="match status" value="1"/>
</dbReference>
<keyword evidence="8" id="KW-0547">Nucleotide-binding</keyword>
<evidence type="ECO:0000256" key="14">
    <source>
        <dbReference type="SAM" id="Phobius"/>
    </source>
</evidence>
<evidence type="ECO:0000256" key="6">
    <source>
        <dbReference type="ARBA" id="ARBA00022679"/>
    </source>
</evidence>
<keyword evidence="6" id="KW-0808">Transferase</keyword>
<evidence type="ECO:0000259" key="15">
    <source>
        <dbReference type="PROSITE" id="PS50109"/>
    </source>
</evidence>
<dbReference type="PANTHER" id="PTHR24421">
    <property type="entry name" value="NITRATE/NITRITE SENSOR PROTEIN NARX-RELATED"/>
    <property type="match status" value="1"/>
</dbReference>
<evidence type="ECO:0000256" key="5">
    <source>
        <dbReference type="ARBA" id="ARBA00022553"/>
    </source>
</evidence>
<protein>
    <recommendedName>
        <fullName evidence="3">histidine kinase</fullName>
        <ecNumber evidence="3">2.7.13.3</ecNumber>
    </recommendedName>
</protein>
<keyword evidence="13 14" id="KW-0472">Membrane</keyword>
<evidence type="ECO:0000256" key="11">
    <source>
        <dbReference type="ARBA" id="ARBA00022989"/>
    </source>
</evidence>
<dbReference type="EC" id="2.7.13.3" evidence="3"/>
<keyword evidence="4" id="KW-1003">Cell membrane</keyword>
<sequence>MRLLRLSYGQSLFLLATLPLILAISGIAVLIAVQSERTAAREIASLEQTMIDAKRRELRNYVQLARTAFITIYGNAPPDDEVAKLRVTQILSAMIYGTDGFFFVYDYEGQNLVAPRQTWLIGRNWSGLQDDRGVPVTDTLIELARAGSGYHTYEWPKPSTGQNATILTYVIGLQDWQWAIGTGVFMDDVLAQGAAARAEVRTNVAQQFRWIGAIALAALLLVFASGLMITVRERRLADAKLKQLTQRILDTQEEERGRVARELHDSISQLLVGIRYKLELARRLTARGDASAEAAVDGAITGLQGALTEVRRISHDLRPGVLDDLGLGPALKSLCETFEARTGLQVEFHTAVFRNRLDIEAKTALYRIAQEALTNVERHAGATRVRVSLLGHRRGATMRIEDDGCGLPRRDNATGSGMGLRNMAERIEQLHGSLTLTSGPGGHGMVVEATVPLTHLLKPDTRNEGEAPSAQAAE</sequence>
<evidence type="ECO:0000313" key="17">
    <source>
        <dbReference type="Proteomes" id="UP000199283"/>
    </source>
</evidence>
<evidence type="ECO:0000256" key="7">
    <source>
        <dbReference type="ARBA" id="ARBA00022692"/>
    </source>
</evidence>
<dbReference type="GO" id="GO:0046983">
    <property type="term" value="F:protein dimerization activity"/>
    <property type="evidence" value="ECO:0007669"/>
    <property type="project" value="InterPro"/>
</dbReference>
<keyword evidence="17" id="KW-1185">Reference proteome</keyword>
<keyword evidence="9 16" id="KW-0418">Kinase</keyword>
<comment type="catalytic activity">
    <reaction evidence="1">
        <text>ATP + protein L-histidine = ADP + protein N-phospho-L-histidine.</text>
        <dbReference type="EC" id="2.7.13.3"/>
    </reaction>
</comment>
<dbReference type="InterPro" id="IPR017171">
    <property type="entry name" value="Sig_transdc_His_kinase_MctS"/>
</dbReference>
<evidence type="ECO:0000256" key="3">
    <source>
        <dbReference type="ARBA" id="ARBA00012438"/>
    </source>
</evidence>
<dbReference type="SMART" id="SM01049">
    <property type="entry name" value="Cache_2"/>
    <property type="match status" value="1"/>
</dbReference>
<keyword evidence="7 14" id="KW-0812">Transmembrane</keyword>
<dbReference type="OrthoDB" id="9778496at2"/>
<dbReference type="PIRSF" id="PIRSF037314">
    <property type="entry name" value="STHK_MctS"/>
    <property type="match status" value="1"/>
</dbReference>
<dbReference type="GO" id="GO:0000155">
    <property type="term" value="F:phosphorelay sensor kinase activity"/>
    <property type="evidence" value="ECO:0007669"/>
    <property type="project" value="InterPro"/>
</dbReference>
<dbReference type="SUPFAM" id="SSF55874">
    <property type="entry name" value="ATPase domain of HSP90 chaperone/DNA topoisomerase II/histidine kinase"/>
    <property type="match status" value="1"/>
</dbReference>
<dbReference type="SMART" id="SM00387">
    <property type="entry name" value="HATPase_c"/>
    <property type="match status" value="1"/>
</dbReference>
<reference evidence="16 17" key="1">
    <citation type="submission" date="2016-10" db="EMBL/GenBank/DDBJ databases">
        <authorList>
            <person name="de Groot N.N."/>
        </authorList>
    </citation>
    <scope>NUCLEOTIDE SEQUENCE [LARGE SCALE GENOMIC DNA]</scope>
    <source>
        <strain evidence="16 17">DSM 14858</strain>
    </source>
</reference>
<dbReference type="InterPro" id="IPR011712">
    <property type="entry name" value="Sig_transdc_His_kin_sub3_dim/P"/>
</dbReference>
<dbReference type="PROSITE" id="PS50109">
    <property type="entry name" value="HIS_KIN"/>
    <property type="match status" value="1"/>
</dbReference>
<dbReference type="Pfam" id="PF07730">
    <property type="entry name" value="HisKA_3"/>
    <property type="match status" value="1"/>
</dbReference>
<evidence type="ECO:0000256" key="8">
    <source>
        <dbReference type="ARBA" id="ARBA00022741"/>
    </source>
</evidence>
<evidence type="ECO:0000256" key="9">
    <source>
        <dbReference type="ARBA" id="ARBA00022777"/>
    </source>
</evidence>
<comment type="subcellular location">
    <subcellularLocation>
        <location evidence="2">Cell membrane</location>
        <topology evidence="2">Multi-pass membrane protein</topology>
    </subcellularLocation>
</comment>
<name>A0A1H7Q2V7_9RHOB</name>
<dbReference type="Gene3D" id="1.20.5.1930">
    <property type="match status" value="1"/>
</dbReference>
<keyword evidence="11 14" id="KW-1133">Transmembrane helix</keyword>
<proteinExistence type="predicted"/>
<evidence type="ECO:0000256" key="4">
    <source>
        <dbReference type="ARBA" id="ARBA00022475"/>
    </source>
</evidence>
<dbReference type="GO" id="GO:0005886">
    <property type="term" value="C:plasma membrane"/>
    <property type="evidence" value="ECO:0007669"/>
    <property type="project" value="UniProtKB-SubCell"/>
</dbReference>
<feature type="domain" description="Histidine kinase" evidence="15">
    <location>
        <begin position="365"/>
        <end position="455"/>
    </location>
</feature>
<dbReference type="InterPro" id="IPR005467">
    <property type="entry name" value="His_kinase_dom"/>
</dbReference>
<dbReference type="PANTHER" id="PTHR24421:SF10">
    <property type="entry name" value="NITRATE_NITRITE SENSOR PROTEIN NARQ"/>
    <property type="match status" value="1"/>
</dbReference>
<dbReference type="InterPro" id="IPR033480">
    <property type="entry name" value="sCache_2"/>
</dbReference>
<keyword evidence="10" id="KW-0067">ATP-binding</keyword>
<evidence type="ECO:0000313" key="16">
    <source>
        <dbReference type="EMBL" id="SEL42420.1"/>
    </source>
</evidence>
<evidence type="ECO:0000256" key="2">
    <source>
        <dbReference type="ARBA" id="ARBA00004651"/>
    </source>
</evidence>
<evidence type="ECO:0000256" key="12">
    <source>
        <dbReference type="ARBA" id="ARBA00023012"/>
    </source>
</evidence>
<gene>
    <name evidence="16" type="ORF">SAMN04488526_2635</name>
</gene>
<dbReference type="GO" id="GO:0005524">
    <property type="term" value="F:ATP binding"/>
    <property type="evidence" value="ECO:0007669"/>
    <property type="project" value="UniProtKB-KW"/>
</dbReference>
<dbReference type="RefSeq" id="WP_092763475.1">
    <property type="nucleotide sequence ID" value="NZ_FNZQ01000005.1"/>
</dbReference>
<dbReference type="STRING" id="188906.SAMN04488526_2635"/>
<keyword evidence="12" id="KW-0902">Two-component regulatory system</keyword>
<dbReference type="InterPro" id="IPR036890">
    <property type="entry name" value="HATPase_C_sf"/>
</dbReference>
<dbReference type="Gene3D" id="3.30.565.10">
    <property type="entry name" value="Histidine kinase-like ATPase, C-terminal domain"/>
    <property type="match status" value="1"/>
</dbReference>
<dbReference type="Proteomes" id="UP000199283">
    <property type="component" value="Unassembled WGS sequence"/>
</dbReference>
<dbReference type="EMBL" id="FNZQ01000005">
    <property type="protein sequence ID" value="SEL42420.1"/>
    <property type="molecule type" value="Genomic_DNA"/>
</dbReference>
<evidence type="ECO:0000256" key="10">
    <source>
        <dbReference type="ARBA" id="ARBA00022840"/>
    </source>
</evidence>
<feature type="transmembrane region" description="Helical" evidence="14">
    <location>
        <begin position="210"/>
        <end position="231"/>
    </location>
</feature>
<accession>A0A1H7Q2V7</accession>
<dbReference type="CDD" id="cd16917">
    <property type="entry name" value="HATPase_UhpB-NarQ-NarX-like"/>
    <property type="match status" value="1"/>
</dbReference>
<dbReference type="Gene3D" id="3.30.450.20">
    <property type="entry name" value="PAS domain"/>
    <property type="match status" value="1"/>
</dbReference>
<dbReference type="InterPro" id="IPR050482">
    <property type="entry name" value="Sensor_HK_TwoCompSys"/>
</dbReference>
<dbReference type="Pfam" id="PF17200">
    <property type="entry name" value="sCache_2"/>
    <property type="match status" value="1"/>
</dbReference>
<dbReference type="AlphaFoldDB" id="A0A1H7Q2V7"/>